<feature type="region of interest" description="Disordered" evidence="1">
    <location>
        <begin position="356"/>
        <end position="387"/>
    </location>
</feature>
<proteinExistence type="predicted"/>
<feature type="region of interest" description="Disordered" evidence="1">
    <location>
        <begin position="66"/>
        <end position="96"/>
    </location>
</feature>
<keyword evidence="3" id="KW-1185">Reference proteome</keyword>
<organism evidence="2 3">
    <name type="scientific">Aspergillus phoenicis ATCC 13157</name>
    <dbReference type="NCBI Taxonomy" id="1353007"/>
    <lineage>
        <taxon>Eukaryota</taxon>
        <taxon>Fungi</taxon>
        <taxon>Dikarya</taxon>
        <taxon>Ascomycota</taxon>
        <taxon>Pezizomycotina</taxon>
        <taxon>Eurotiomycetes</taxon>
        <taxon>Eurotiomycetidae</taxon>
        <taxon>Eurotiales</taxon>
        <taxon>Aspergillaceae</taxon>
        <taxon>Aspergillus</taxon>
    </lineage>
</organism>
<dbReference type="AlphaFoldDB" id="A0A370PNW0"/>
<gene>
    <name evidence="2" type="ORF">M752DRAFT_334740</name>
</gene>
<reference evidence="2 3" key="1">
    <citation type="submission" date="2018-07" db="EMBL/GenBank/DDBJ databases">
        <title>Section-level genome sequencing of Aspergillus section Nigri to investigate inter- and intra-species variation.</title>
        <authorList>
            <consortium name="DOE Joint Genome Institute"/>
            <person name="Vesth T.C."/>
            <person name="Nybo J.L."/>
            <person name="Theobald S."/>
            <person name="Frisvad J.C."/>
            <person name="Larsen T.O."/>
            <person name="Nielsen K.F."/>
            <person name="Hoof J.B."/>
            <person name="Brandl J."/>
            <person name="Salamov A."/>
            <person name="Riley R."/>
            <person name="Gladden J.M."/>
            <person name="Phatale P."/>
            <person name="Nielsen M.T."/>
            <person name="Lyhne E.K."/>
            <person name="Kogle M.E."/>
            <person name="Strasser K."/>
            <person name="McDonnell E."/>
            <person name="Barry K."/>
            <person name="Clum A."/>
            <person name="Chen C."/>
            <person name="Nolan M."/>
            <person name="Sandor L."/>
            <person name="Kuo A."/>
            <person name="Lipzen A."/>
            <person name="Hainaut M."/>
            <person name="Drula E."/>
            <person name="Tsang A."/>
            <person name="Magnuson J.K."/>
            <person name="Henrissat B."/>
            <person name="Wiebenga A."/>
            <person name="Simmons B.A."/>
            <person name="Makela M.R."/>
            <person name="De vries R.P."/>
            <person name="Grigoriev I.V."/>
            <person name="Mortensen U.H."/>
            <person name="Baker S.E."/>
            <person name="Andersen M.R."/>
        </authorList>
    </citation>
    <scope>NUCLEOTIDE SEQUENCE [LARGE SCALE GENOMIC DNA]</scope>
    <source>
        <strain evidence="2 3">ATCC 13157</strain>
    </source>
</reference>
<evidence type="ECO:0000313" key="3">
    <source>
        <dbReference type="Proteomes" id="UP000254937"/>
    </source>
</evidence>
<dbReference type="EMBL" id="KZ851850">
    <property type="protein sequence ID" value="RDK43878.1"/>
    <property type="molecule type" value="Genomic_DNA"/>
</dbReference>
<feature type="region of interest" description="Disordered" evidence="1">
    <location>
        <begin position="493"/>
        <end position="513"/>
    </location>
</feature>
<feature type="compositionally biased region" description="Low complexity" evidence="1">
    <location>
        <begin position="66"/>
        <end position="82"/>
    </location>
</feature>
<protein>
    <submittedName>
        <fullName evidence="2">Uncharacterized protein</fullName>
    </submittedName>
</protein>
<sequence>MIRYKSTRIALGDDDLRYHLERLLLRHSRMAEWHRQDLDRDGYSDDSVAFLDSDFFSPYNLSPRGSLCSSSPGSPSQSSWQSNQDKEASPSGLSSLFNEPDAPPCVVVQDEVRIMSATCSSGVGGPLSGTSSGACQEQRVTESVHQHSGNTPIDSSLPSNQSLGKRGLEWLHNHLQTRQPFATATVPTRIPVSLFSEDGGKGLSAPHRHSNSHQLLLSTREVNGETLSCNTQLADSSLLFVNTSSEVENLRQTWSRSKVQGSGLRPSLNLEIRLGSTCVSLAAQETQWVDFLARPSSRTNATLEVIKMPGENKSTRKTRGQRANLSLPGSAAIHHNGPGEGSGAAIARSPAAFPTRLQSSARPRPTEAHRSNPIPRAPRNIVSHGTQTEPERVGLLPEQGHEGTVTYQAVNTSLAAPAEVGADLSRIIETSGGLMPFRRPQGVQNHGLEHNPPQEHMVREAPAISGLLGNLIPMYAQGGYNVDRVKLVASAPSANPPVPGGRGRMAAPHGHRSEPCIDTRASINPHLMEARELDGYVNFMTYEVHEKDENDIKDYGSTMLGYVRQ</sequence>
<name>A0A370PNW0_ASPPH</name>
<dbReference type="Proteomes" id="UP000254937">
    <property type="component" value="Unassembled WGS sequence"/>
</dbReference>
<evidence type="ECO:0000256" key="1">
    <source>
        <dbReference type="SAM" id="MobiDB-lite"/>
    </source>
</evidence>
<evidence type="ECO:0000313" key="2">
    <source>
        <dbReference type="EMBL" id="RDK43878.1"/>
    </source>
</evidence>
<accession>A0A370PNW0</accession>